<dbReference type="Proteomes" id="UP000235916">
    <property type="component" value="Unassembled WGS sequence"/>
</dbReference>
<comment type="similarity">
    <text evidence="2">Belongs to the DoxX family.</text>
</comment>
<dbReference type="PANTHER" id="PTHR33452:SF1">
    <property type="entry name" value="INNER MEMBRANE PROTEIN YPHA-RELATED"/>
    <property type="match status" value="1"/>
</dbReference>
<dbReference type="Pfam" id="PF07681">
    <property type="entry name" value="DoxX"/>
    <property type="match status" value="1"/>
</dbReference>
<sequence length="157" mass="17114">MVNARLPTLSHAHQALIHGAGRLFSDTVLLLAARLALAGIFWRSGRTKVDGWFTLSDSAVALFAEEYQLPWVEPGQAALLAALAEHALPILLILGLATRYASMGLLVMTLVIQFLVYPDAWPTHLSWLCLQALILARGAGALSVDAMLSKRLFRPMQ</sequence>
<evidence type="ECO:0000313" key="8">
    <source>
        <dbReference type="EMBL" id="PND38308.1"/>
    </source>
</evidence>
<evidence type="ECO:0000256" key="7">
    <source>
        <dbReference type="SAM" id="Phobius"/>
    </source>
</evidence>
<organism evidence="8 9">
    <name type="scientific">Kinneretia aquatilis</name>
    <dbReference type="NCBI Taxonomy" id="2070761"/>
    <lineage>
        <taxon>Bacteria</taxon>
        <taxon>Pseudomonadati</taxon>
        <taxon>Pseudomonadota</taxon>
        <taxon>Betaproteobacteria</taxon>
        <taxon>Burkholderiales</taxon>
        <taxon>Sphaerotilaceae</taxon>
        <taxon>Roseateles</taxon>
    </lineage>
</organism>
<dbReference type="InterPro" id="IPR032808">
    <property type="entry name" value="DoxX"/>
</dbReference>
<feature type="transmembrane region" description="Helical" evidence="7">
    <location>
        <begin position="101"/>
        <end position="118"/>
    </location>
</feature>
<accession>A0A2N8KXW1</accession>
<keyword evidence="5 7" id="KW-1133">Transmembrane helix</keyword>
<evidence type="ECO:0000256" key="3">
    <source>
        <dbReference type="ARBA" id="ARBA00022475"/>
    </source>
</evidence>
<evidence type="ECO:0000256" key="5">
    <source>
        <dbReference type="ARBA" id="ARBA00022989"/>
    </source>
</evidence>
<dbReference type="EMBL" id="POSP01000003">
    <property type="protein sequence ID" value="PND38308.1"/>
    <property type="molecule type" value="Genomic_DNA"/>
</dbReference>
<protein>
    <submittedName>
        <fullName evidence="8">DoxX family protein</fullName>
    </submittedName>
</protein>
<dbReference type="PANTHER" id="PTHR33452">
    <property type="entry name" value="OXIDOREDUCTASE CATD-RELATED"/>
    <property type="match status" value="1"/>
</dbReference>
<name>A0A2N8KXW1_9BURK</name>
<dbReference type="GO" id="GO:0005886">
    <property type="term" value="C:plasma membrane"/>
    <property type="evidence" value="ECO:0007669"/>
    <property type="project" value="UniProtKB-SubCell"/>
</dbReference>
<feature type="transmembrane region" description="Helical" evidence="7">
    <location>
        <begin position="124"/>
        <end position="148"/>
    </location>
</feature>
<dbReference type="InterPro" id="IPR051907">
    <property type="entry name" value="DoxX-like_oxidoreductase"/>
</dbReference>
<keyword evidence="4 7" id="KW-0812">Transmembrane</keyword>
<comment type="subcellular location">
    <subcellularLocation>
        <location evidence="1">Cell membrane</location>
        <topology evidence="1">Multi-pass membrane protein</topology>
    </subcellularLocation>
</comment>
<gene>
    <name evidence="8" type="ORF">C1O66_12760</name>
</gene>
<dbReference type="OrthoDB" id="121744at2"/>
<feature type="transmembrane region" description="Helical" evidence="7">
    <location>
        <begin position="23"/>
        <end position="42"/>
    </location>
</feature>
<evidence type="ECO:0000256" key="6">
    <source>
        <dbReference type="ARBA" id="ARBA00023136"/>
    </source>
</evidence>
<comment type="caution">
    <text evidence="8">The sequence shown here is derived from an EMBL/GenBank/DDBJ whole genome shotgun (WGS) entry which is preliminary data.</text>
</comment>
<evidence type="ECO:0000313" key="9">
    <source>
        <dbReference type="Proteomes" id="UP000235916"/>
    </source>
</evidence>
<evidence type="ECO:0000256" key="1">
    <source>
        <dbReference type="ARBA" id="ARBA00004651"/>
    </source>
</evidence>
<evidence type="ECO:0000256" key="4">
    <source>
        <dbReference type="ARBA" id="ARBA00022692"/>
    </source>
</evidence>
<keyword evidence="3" id="KW-1003">Cell membrane</keyword>
<evidence type="ECO:0000256" key="2">
    <source>
        <dbReference type="ARBA" id="ARBA00006679"/>
    </source>
</evidence>
<keyword evidence="9" id="KW-1185">Reference proteome</keyword>
<reference evidence="8 9" key="1">
    <citation type="submission" date="2018-01" db="EMBL/GenBank/DDBJ databases">
        <title>Draft genome sequence of Paucibacter aquatile CR182 isolated from freshwater of the Nakdong River.</title>
        <authorList>
            <person name="Choi A."/>
            <person name="Chung E.J."/>
        </authorList>
    </citation>
    <scope>NUCLEOTIDE SEQUENCE [LARGE SCALE GENOMIC DNA]</scope>
    <source>
        <strain evidence="8 9">CR182</strain>
    </source>
</reference>
<keyword evidence="6 7" id="KW-0472">Membrane</keyword>
<dbReference type="AlphaFoldDB" id="A0A2N8KXW1"/>
<proteinExistence type="inferred from homology"/>